<feature type="region of interest" description="Disordered" evidence="1">
    <location>
        <begin position="19"/>
        <end position="68"/>
    </location>
</feature>
<protein>
    <recommendedName>
        <fullName evidence="4">Glyoxalase-like domain-containing protein</fullName>
    </recommendedName>
</protein>
<sequence length="68" mass="7178">MACPVPDKGQREYLQAAGVDYQEESGTSIYFRDPDGHPAGTDRRAPRPAVRPDSAVAGGQSASDNGTE</sequence>
<gene>
    <name evidence="2" type="ORF">GCM10009744_35350</name>
</gene>
<evidence type="ECO:0000256" key="1">
    <source>
        <dbReference type="SAM" id="MobiDB-lite"/>
    </source>
</evidence>
<accession>A0ABP4RC78</accession>
<comment type="caution">
    <text evidence="2">The sequence shown here is derived from an EMBL/GenBank/DDBJ whole genome shotgun (WGS) entry which is preliminary data.</text>
</comment>
<proteinExistence type="predicted"/>
<reference evidence="3" key="1">
    <citation type="journal article" date="2019" name="Int. J. Syst. Evol. Microbiol.">
        <title>The Global Catalogue of Microorganisms (GCM) 10K type strain sequencing project: providing services to taxonomists for standard genome sequencing and annotation.</title>
        <authorList>
            <consortium name="The Broad Institute Genomics Platform"/>
            <consortium name="The Broad Institute Genome Sequencing Center for Infectious Disease"/>
            <person name="Wu L."/>
            <person name="Ma J."/>
        </authorList>
    </citation>
    <scope>NUCLEOTIDE SEQUENCE [LARGE SCALE GENOMIC DNA]</scope>
    <source>
        <strain evidence="3">JCM 14306</strain>
    </source>
</reference>
<name>A0ABP4RC78_9ACTN</name>
<keyword evidence="3" id="KW-1185">Reference proteome</keyword>
<evidence type="ECO:0000313" key="2">
    <source>
        <dbReference type="EMBL" id="GAA1642282.1"/>
    </source>
</evidence>
<feature type="compositionally biased region" description="Basic and acidic residues" evidence="1">
    <location>
        <begin position="32"/>
        <end position="45"/>
    </location>
</feature>
<dbReference type="EMBL" id="BAAANE010000006">
    <property type="protein sequence ID" value="GAA1642282.1"/>
    <property type="molecule type" value="Genomic_DNA"/>
</dbReference>
<dbReference type="Proteomes" id="UP001501319">
    <property type="component" value="Unassembled WGS sequence"/>
</dbReference>
<evidence type="ECO:0000313" key="3">
    <source>
        <dbReference type="Proteomes" id="UP001501319"/>
    </source>
</evidence>
<feature type="compositionally biased region" description="Low complexity" evidence="1">
    <location>
        <begin position="47"/>
        <end position="57"/>
    </location>
</feature>
<organism evidence="2 3">
    <name type="scientific">Kribbella alba</name>
    <dbReference type="NCBI Taxonomy" id="190197"/>
    <lineage>
        <taxon>Bacteria</taxon>
        <taxon>Bacillati</taxon>
        <taxon>Actinomycetota</taxon>
        <taxon>Actinomycetes</taxon>
        <taxon>Propionibacteriales</taxon>
        <taxon>Kribbellaceae</taxon>
        <taxon>Kribbella</taxon>
    </lineage>
</organism>
<evidence type="ECO:0008006" key="4">
    <source>
        <dbReference type="Google" id="ProtNLM"/>
    </source>
</evidence>